<organism evidence="2 3">
    <name type="scientific">Turneriella parva (strain ATCC BAA-1111 / DSM 21527 / NCTC 11395 / H)</name>
    <name type="common">Leptospira parva</name>
    <dbReference type="NCBI Taxonomy" id="869212"/>
    <lineage>
        <taxon>Bacteria</taxon>
        <taxon>Pseudomonadati</taxon>
        <taxon>Spirochaetota</taxon>
        <taxon>Spirochaetia</taxon>
        <taxon>Leptospirales</taxon>
        <taxon>Leptospiraceae</taxon>
        <taxon>Turneriella</taxon>
    </lineage>
</organism>
<dbReference type="STRING" id="869212.Turpa_1126"/>
<proteinExistence type="predicted"/>
<dbReference type="PROSITE" id="PS50042">
    <property type="entry name" value="CNMP_BINDING_3"/>
    <property type="match status" value="1"/>
</dbReference>
<dbReference type="InterPro" id="IPR050503">
    <property type="entry name" value="cAMP-dep_PK_reg_su-like"/>
</dbReference>
<dbReference type="AlphaFoldDB" id="I4B3B7"/>
<evidence type="ECO:0000259" key="1">
    <source>
        <dbReference type="PROSITE" id="PS50042"/>
    </source>
</evidence>
<dbReference type="InterPro" id="IPR014710">
    <property type="entry name" value="RmlC-like_jellyroll"/>
</dbReference>
<dbReference type="GO" id="GO:0005952">
    <property type="term" value="C:cAMP-dependent protein kinase complex"/>
    <property type="evidence" value="ECO:0007669"/>
    <property type="project" value="InterPro"/>
</dbReference>
<dbReference type="GO" id="GO:0030552">
    <property type="term" value="F:cAMP binding"/>
    <property type="evidence" value="ECO:0007669"/>
    <property type="project" value="TreeGrafter"/>
</dbReference>
<dbReference type="GO" id="GO:0034236">
    <property type="term" value="F:protein kinase A catalytic subunit binding"/>
    <property type="evidence" value="ECO:0007669"/>
    <property type="project" value="TreeGrafter"/>
</dbReference>
<dbReference type="Gene3D" id="2.60.120.10">
    <property type="entry name" value="Jelly Rolls"/>
    <property type="match status" value="1"/>
</dbReference>
<dbReference type="EMBL" id="CP002959">
    <property type="protein sequence ID" value="AFM11774.1"/>
    <property type="molecule type" value="Genomic_DNA"/>
</dbReference>
<name>I4B3B7_TURPD</name>
<gene>
    <name evidence="2" type="ordered locus">Turpa_1126</name>
</gene>
<dbReference type="HOGENOM" id="CLU_075053_16_4_12"/>
<dbReference type="KEGG" id="tpx:Turpa_1126"/>
<dbReference type="Proteomes" id="UP000006048">
    <property type="component" value="Chromosome"/>
</dbReference>
<dbReference type="InterPro" id="IPR000595">
    <property type="entry name" value="cNMP-bd_dom"/>
</dbReference>
<sequence length="132" mass="14748">MDLSKYLHQLASRTVTMGNVIFKEDQEGDGNMYFVIEGEVSIFITNKNTQLKVNTITPGKFFGELALLKNIPRTASAIVTSPTAKIARLDKSIFMQLAKSDPEFLFDLLKIVLDRLIIAELNVKKLTNAQEG</sequence>
<dbReference type="Pfam" id="PF00027">
    <property type="entry name" value="cNMP_binding"/>
    <property type="match status" value="1"/>
</dbReference>
<dbReference type="GO" id="GO:0004862">
    <property type="term" value="F:cAMP-dependent protein kinase inhibitor activity"/>
    <property type="evidence" value="ECO:0007669"/>
    <property type="project" value="TreeGrafter"/>
</dbReference>
<feature type="domain" description="Cyclic nucleotide-binding" evidence="1">
    <location>
        <begin position="1"/>
        <end position="97"/>
    </location>
</feature>
<evidence type="ECO:0000313" key="2">
    <source>
        <dbReference type="EMBL" id="AFM11774.1"/>
    </source>
</evidence>
<dbReference type="SUPFAM" id="SSF51206">
    <property type="entry name" value="cAMP-binding domain-like"/>
    <property type="match status" value="1"/>
</dbReference>
<keyword evidence="3" id="KW-1185">Reference proteome</keyword>
<dbReference type="PRINTS" id="PR00103">
    <property type="entry name" value="CAMPKINASE"/>
</dbReference>
<dbReference type="PANTHER" id="PTHR11635">
    <property type="entry name" value="CAMP-DEPENDENT PROTEIN KINASE REGULATORY CHAIN"/>
    <property type="match status" value="1"/>
</dbReference>
<evidence type="ECO:0000313" key="3">
    <source>
        <dbReference type="Proteomes" id="UP000006048"/>
    </source>
</evidence>
<dbReference type="PROSITE" id="PS00889">
    <property type="entry name" value="CNMP_BINDING_2"/>
    <property type="match status" value="1"/>
</dbReference>
<dbReference type="SMART" id="SM00100">
    <property type="entry name" value="cNMP"/>
    <property type="match status" value="1"/>
</dbReference>
<dbReference type="GO" id="GO:0005829">
    <property type="term" value="C:cytosol"/>
    <property type="evidence" value="ECO:0007669"/>
    <property type="project" value="TreeGrafter"/>
</dbReference>
<dbReference type="CDD" id="cd00038">
    <property type="entry name" value="CAP_ED"/>
    <property type="match status" value="1"/>
</dbReference>
<dbReference type="RefSeq" id="WP_014802291.1">
    <property type="nucleotide sequence ID" value="NC_018020.1"/>
</dbReference>
<reference evidence="2 3" key="1">
    <citation type="submission" date="2012-06" db="EMBL/GenBank/DDBJ databases">
        <title>The complete chromosome of genome of Turneriella parva DSM 21527.</title>
        <authorList>
            <consortium name="US DOE Joint Genome Institute (JGI-PGF)"/>
            <person name="Lucas S."/>
            <person name="Han J."/>
            <person name="Lapidus A."/>
            <person name="Bruce D."/>
            <person name="Goodwin L."/>
            <person name="Pitluck S."/>
            <person name="Peters L."/>
            <person name="Kyrpides N."/>
            <person name="Mavromatis K."/>
            <person name="Ivanova N."/>
            <person name="Mikhailova N."/>
            <person name="Chertkov O."/>
            <person name="Detter J.C."/>
            <person name="Tapia R."/>
            <person name="Han C."/>
            <person name="Land M."/>
            <person name="Hauser L."/>
            <person name="Markowitz V."/>
            <person name="Cheng J.-F."/>
            <person name="Hugenholtz P."/>
            <person name="Woyke T."/>
            <person name="Wu D."/>
            <person name="Gronow S."/>
            <person name="Wellnitz S."/>
            <person name="Brambilla E."/>
            <person name="Klenk H.-P."/>
            <person name="Eisen J.A."/>
        </authorList>
    </citation>
    <scope>NUCLEOTIDE SEQUENCE [LARGE SCALE GENOMIC DNA]</scope>
    <source>
        <strain evidence="3">ATCC BAA-1111 / DSM 21527 / NCTC 11395 / H</strain>
    </source>
</reference>
<dbReference type="OrthoDB" id="341747at2"/>
<protein>
    <submittedName>
        <fullName evidence="2">Transcriptional regulator, Crp/Fnr family</fullName>
    </submittedName>
</protein>
<dbReference type="PANTHER" id="PTHR11635:SF152">
    <property type="entry name" value="CAMP-DEPENDENT PROTEIN KINASE TYPE I REGULATORY SUBUNIT-RELATED"/>
    <property type="match status" value="1"/>
</dbReference>
<dbReference type="InterPro" id="IPR018490">
    <property type="entry name" value="cNMP-bd_dom_sf"/>
</dbReference>
<dbReference type="InterPro" id="IPR018488">
    <property type="entry name" value="cNMP-bd_CS"/>
</dbReference>
<accession>I4B3B7</accession>